<evidence type="ECO:0000313" key="1">
    <source>
        <dbReference type="EMBL" id="DAD40642.1"/>
    </source>
</evidence>
<protein>
    <submittedName>
        <fullName evidence="1">Uncharacterized protein</fullName>
    </submittedName>
</protein>
<reference evidence="1 2" key="1">
    <citation type="journal article" date="2020" name="Mol. Biol. Evol.">
        <title>Distinct Expression and Methylation Patterns for Genes with Different Fates following a Single Whole-Genome Duplication in Flowering Plants.</title>
        <authorList>
            <person name="Shi T."/>
            <person name="Rahmani R.S."/>
            <person name="Gugger P.F."/>
            <person name="Wang M."/>
            <person name="Li H."/>
            <person name="Zhang Y."/>
            <person name="Li Z."/>
            <person name="Wang Q."/>
            <person name="Van de Peer Y."/>
            <person name="Marchal K."/>
            <person name="Chen J."/>
        </authorList>
    </citation>
    <scope>NUCLEOTIDE SEQUENCE [LARGE SCALE GENOMIC DNA]</scope>
    <source>
        <tissue evidence="1">Leaf</tissue>
    </source>
</reference>
<dbReference type="EMBL" id="DUZY01000005">
    <property type="protein sequence ID" value="DAD40642.1"/>
    <property type="molecule type" value="Genomic_DNA"/>
</dbReference>
<gene>
    <name evidence="1" type="ORF">HUJ06_014965</name>
</gene>
<sequence>MSSKRCYQRNFLFKFWPPMNQINTNASLPGIMKAQDLLELHTGRDSV</sequence>
<dbReference type="Proteomes" id="UP000607653">
    <property type="component" value="Unassembled WGS sequence"/>
</dbReference>
<dbReference type="AlphaFoldDB" id="A0A822Z6F8"/>
<accession>A0A822Z6F8</accession>
<organism evidence="1 2">
    <name type="scientific">Nelumbo nucifera</name>
    <name type="common">Sacred lotus</name>
    <dbReference type="NCBI Taxonomy" id="4432"/>
    <lineage>
        <taxon>Eukaryota</taxon>
        <taxon>Viridiplantae</taxon>
        <taxon>Streptophyta</taxon>
        <taxon>Embryophyta</taxon>
        <taxon>Tracheophyta</taxon>
        <taxon>Spermatophyta</taxon>
        <taxon>Magnoliopsida</taxon>
        <taxon>Proteales</taxon>
        <taxon>Nelumbonaceae</taxon>
        <taxon>Nelumbo</taxon>
    </lineage>
</organism>
<comment type="caution">
    <text evidence="1">The sequence shown here is derived from an EMBL/GenBank/DDBJ whole genome shotgun (WGS) entry which is preliminary data.</text>
</comment>
<keyword evidence="2" id="KW-1185">Reference proteome</keyword>
<proteinExistence type="predicted"/>
<name>A0A822Z6F8_NELNU</name>
<evidence type="ECO:0000313" key="2">
    <source>
        <dbReference type="Proteomes" id="UP000607653"/>
    </source>
</evidence>